<evidence type="ECO:0000256" key="16">
    <source>
        <dbReference type="HAMAP-Rule" id="MF_00285"/>
    </source>
</evidence>
<dbReference type="RefSeq" id="WP_054588681.1">
    <property type="nucleotide sequence ID" value="NZ_CP012700.1"/>
</dbReference>
<evidence type="ECO:0000313" key="18">
    <source>
        <dbReference type="EMBL" id="ALH81470.1"/>
    </source>
</evidence>
<dbReference type="SUPFAM" id="SSF56784">
    <property type="entry name" value="HAD-like"/>
    <property type="match status" value="1"/>
</dbReference>
<dbReference type="InterPro" id="IPR023299">
    <property type="entry name" value="ATPase_P-typ_cyto_dom_N"/>
</dbReference>
<dbReference type="AlphaFoldDB" id="A0A0N9UNP1"/>
<keyword evidence="13 16" id="KW-1133">Transmembrane helix</keyword>
<feature type="transmembrane region" description="Helical" evidence="16">
    <location>
        <begin position="66"/>
        <end position="84"/>
    </location>
</feature>
<evidence type="ECO:0000256" key="14">
    <source>
        <dbReference type="ARBA" id="ARBA00023065"/>
    </source>
</evidence>
<evidence type="ECO:0000256" key="4">
    <source>
        <dbReference type="ARBA" id="ARBA00022538"/>
    </source>
</evidence>
<evidence type="ECO:0000256" key="9">
    <source>
        <dbReference type="ARBA" id="ARBA00022840"/>
    </source>
</evidence>
<evidence type="ECO:0000256" key="12">
    <source>
        <dbReference type="ARBA" id="ARBA00022967"/>
    </source>
</evidence>
<dbReference type="PROSITE" id="PS01229">
    <property type="entry name" value="COF_2"/>
    <property type="match status" value="1"/>
</dbReference>
<dbReference type="Gene3D" id="3.40.1110.10">
    <property type="entry name" value="Calcium-transporting ATPase, cytoplasmic domain N"/>
    <property type="match status" value="1"/>
</dbReference>
<dbReference type="EC" id="7.2.2.6" evidence="16"/>
<evidence type="ECO:0000256" key="15">
    <source>
        <dbReference type="ARBA" id="ARBA00023136"/>
    </source>
</evidence>
<dbReference type="InterPro" id="IPR059000">
    <property type="entry name" value="ATPase_P-type_domA"/>
</dbReference>
<keyword evidence="4 16" id="KW-0633">Potassium transport</keyword>
<comment type="subcellular location">
    <subcellularLocation>
        <location evidence="16">Cell membrane</location>
        <topology evidence="16">Multi-pass membrane protein</topology>
    </subcellularLocation>
    <subcellularLocation>
        <location evidence="1">Membrane</location>
    </subcellularLocation>
</comment>
<feature type="binding site" evidence="16">
    <location>
        <position position="340"/>
    </location>
    <ligand>
        <name>ATP</name>
        <dbReference type="ChEBI" id="CHEBI:30616"/>
    </ligand>
</feature>
<evidence type="ECO:0000313" key="19">
    <source>
        <dbReference type="Proteomes" id="UP000058074"/>
    </source>
</evidence>
<evidence type="ECO:0000256" key="10">
    <source>
        <dbReference type="ARBA" id="ARBA00022842"/>
    </source>
</evidence>
<dbReference type="InterPro" id="IPR008250">
    <property type="entry name" value="ATPase_P-typ_transduc_dom_A_sf"/>
</dbReference>
<dbReference type="GO" id="GO:0005886">
    <property type="term" value="C:plasma membrane"/>
    <property type="evidence" value="ECO:0007669"/>
    <property type="project" value="UniProtKB-SubCell"/>
</dbReference>
<keyword evidence="6 16" id="KW-0812">Transmembrane</keyword>
<dbReference type="PANTHER" id="PTHR43743">
    <property type="entry name" value="POTASSIUM-TRANSPORTING ATPASE ATP-BINDING SUBUNIT"/>
    <property type="match status" value="1"/>
</dbReference>
<keyword evidence="10 16" id="KW-0460">Magnesium</keyword>
<dbReference type="EMBL" id="CP012700">
    <property type="protein sequence ID" value="ALH81470.1"/>
    <property type="molecule type" value="Genomic_DNA"/>
</dbReference>
<dbReference type="KEGG" id="smag:AN936_14195"/>
<accession>A0A0N9UNP1</accession>
<comment type="catalytic activity">
    <reaction evidence="16">
        <text>K(+)(out) + ATP + H2O = K(+)(in) + ADP + phosphate + H(+)</text>
        <dbReference type="Rhea" id="RHEA:16777"/>
        <dbReference type="ChEBI" id="CHEBI:15377"/>
        <dbReference type="ChEBI" id="CHEBI:15378"/>
        <dbReference type="ChEBI" id="CHEBI:29103"/>
        <dbReference type="ChEBI" id="CHEBI:30616"/>
        <dbReference type="ChEBI" id="CHEBI:43474"/>
        <dbReference type="ChEBI" id="CHEBI:456216"/>
        <dbReference type="EC" id="7.2.2.6"/>
    </reaction>
</comment>
<evidence type="ECO:0000256" key="11">
    <source>
        <dbReference type="ARBA" id="ARBA00022958"/>
    </source>
</evidence>
<dbReference type="SFLD" id="SFLDS00003">
    <property type="entry name" value="Haloacid_Dehalogenase"/>
    <property type="match status" value="1"/>
</dbReference>
<evidence type="ECO:0000256" key="1">
    <source>
        <dbReference type="ARBA" id="ARBA00004370"/>
    </source>
</evidence>
<dbReference type="NCBIfam" id="TIGR01494">
    <property type="entry name" value="ATPase_P-type"/>
    <property type="match status" value="2"/>
</dbReference>
<dbReference type="SFLD" id="SFLDF00027">
    <property type="entry name" value="p-type_atpase"/>
    <property type="match status" value="1"/>
</dbReference>
<dbReference type="PANTHER" id="PTHR43743:SF1">
    <property type="entry name" value="POTASSIUM-TRANSPORTING ATPASE ATP-BINDING SUBUNIT"/>
    <property type="match status" value="1"/>
</dbReference>
<feature type="binding site" evidence="16">
    <location>
        <position position="517"/>
    </location>
    <ligand>
        <name>Mg(2+)</name>
        <dbReference type="ChEBI" id="CHEBI:18420"/>
    </ligand>
</feature>
<keyword evidence="9 16" id="KW-0067">ATP-binding</keyword>
<keyword evidence="5 16" id="KW-0597">Phosphoprotein</keyword>
<keyword evidence="12 16" id="KW-1278">Translocase</keyword>
<dbReference type="InterPro" id="IPR036412">
    <property type="entry name" value="HAD-like_sf"/>
</dbReference>
<keyword evidence="7 16" id="KW-0479">Metal-binding</keyword>
<evidence type="ECO:0000256" key="7">
    <source>
        <dbReference type="ARBA" id="ARBA00022723"/>
    </source>
</evidence>
<feature type="transmembrane region" description="Helical" evidence="16">
    <location>
        <begin position="611"/>
        <end position="631"/>
    </location>
</feature>
<reference evidence="18 19" key="1">
    <citation type="journal article" date="2015" name="Genome Announc.">
        <title>Complete Genome Sequence of Polypropylene Glycol- and Polyethylene Glycol-Degrading Sphingopyxis macrogoltabida Strain EY-1.</title>
        <authorList>
            <person name="Ohtsubo Y."/>
            <person name="Nagata Y."/>
            <person name="Numata M."/>
            <person name="Tsuchikane K."/>
            <person name="Hosoyama A."/>
            <person name="Yamazoe A."/>
            <person name="Tsuda M."/>
            <person name="Fujita N."/>
            <person name="Kawai F."/>
        </authorList>
    </citation>
    <scope>NUCLEOTIDE SEQUENCE [LARGE SCALE GENOMIC DNA]</scope>
    <source>
        <strain evidence="18 19">EY-1</strain>
    </source>
</reference>
<dbReference type="Gene3D" id="2.70.150.10">
    <property type="entry name" value="Calcium-transporting ATPase, cytoplasmic transduction domain A"/>
    <property type="match status" value="1"/>
</dbReference>
<evidence type="ECO:0000256" key="8">
    <source>
        <dbReference type="ARBA" id="ARBA00022741"/>
    </source>
</evidence>
<feature type="binding site" evidence="16">
    <location>
        <position position="389"/>
    </location>
    <ligand>
        <name>ATP</name>
        <dbReference type="ChEBI" id="CHEBI:30616"/>
    </ligand>
</feature>
<dbReference type="InterPro" id="IPR006391">
    <property type="entry name" value="P-type_ATPase_bsu_IA"/>
</dbReference>
<dbReference type="InterPro" id="IPR044492">
    <property type="entry name" value="P_typ_ATPase_HD_dom"/>
</dbReference>
<keyword evidence="15 16" id="KW-0472">Membrane</keyword>
<dbReference type="Pfam" id="PF00702">
    <property type="entry name" value="Hydrolase"/>
    <property type="match status" value="1"/>
</dbReference>
<feature type="transmembrane region" description="Helical" evidence="16">
    <location>
        <begin position="245"/>
        <end position="270"/>
    </location>
</feature>
<gene>
    <name evidence="16" type="primary">kdpB</name>
    <name evidence="18" type="ORF">AN936_14195</name>
</gene>
<evidence type="ECO:0000256" key="6">
    <source>
        <dbReference type="ARBA" id="ARBA00022692"/>
    </source>
</evidence>
<dbReference type="OrthoDB" id="9813266at2"/>
<dbReference type="SUPFAM" id="SSF81653">
    <property type="entry name" value="Calcium ATPase, transduction domain A"/>
    <property type="match status" value="1"/>
</dbReference>
<dbReference type="Proteomes" id="UP000058074">
    <property type="component" value="Chromosome"/>
</dbReference>
<dbReference type="Gene3D" id="3.40.50.1000">
    <property type="entry name" value="HAD superfamily/HAD-like"/>
    <property type="match status" value="1"/>
</dbReference>
<dbReference type="SFLD" id="SFLDG00002">
    <property type="entry name" value="C1.7:_P-type_atpase_like"/>
    <property type="match status" value="1"/>
</dbReference>
<dbReference type="HAMAP" id="MF_00285">
    <property type="entry name" value="KdpB"/>
    <property type="match status" value="1"/>
</dbReference>
<keyword evidence="2 16" id="KW-0813">Transport</keyword>
<evidence type="ECO:0000259" key="17">
    <source>
        <dbReference type="Pfam" id="PF00122"/>
    </source>
</evidence>
<proteinExistence type="inferred from homology"/>
<dbReference type="PRINTS" id="PR00119">
    <property type="entry name" value="CATATPASE"/>
</dbReference>
<comment type="function">
    <text evidence="16">Part of the high-affinity ATP-driven potassium transport (or Kdp) system, which catalyzes the hydrolysis of ATP coupled with the electrogenic transport of potassium into the cytoplasm. This subunit is responsible for energy coupling to the transport system and for the release of the potassium ions to the cytoplasm.</text>
</comment>
<feature type="transmembrane region" description="Helical" evidence="16">
    <location>
        <begin position="651"/>
        <end position="676"/>
    </location>
</feature>
<keyword evidence="14 16" id="KW-0406">Ion transport</keyword>
<protein>
    <recommendedName>
        <fullName evidence="16">Potassium-transporting ATPase ATP-binding subunit</fullName>
        <ecNumber evidence="16">7.2.2.6</ecNumber>
    </recommendedName>
    <alternativeName>
        <fullName evidence="16">ATP phosphohydrolase [potassium-transporting] B chain</fullName>
    </alternativeName>
    <alternativeName>
        <fullName evidence="16">Potassium-binding and translocating subunit B</fullName>
    </alternativeName>
    <alternativeName>
        <fullName evidence="16">Potassium-translocating ATPase B chain</fullName>
    </alternativeName>
</protein>
<keyword evidence="11 16" id="KW-0630">Potassium</keyword>
<feature type="binding site" evidence="16">
    <location>
        <begin position="371"/>
        <end position="378"/>
    </location>
    <ligand>
        <name>ATP</name>
        <dbReference type="ChEBI" id="CHEBI:30616"/>
    </ligand>
</feature>
<feature type="transmembrane region" description="Helical" evidence="16">
    <location>
        <begin position="582"/>
        <end position="605"/>
    </location>
</feature>
<dbReference type="GO" id="GO:0016887">
    <property type="term" value="F:ATP hydrolysis activity"/>
    <property type="evidence" value="ECO:0007669"/>
    <property type="project" value="InterPro"/>
</dbReference>
<dbReference type="PATRIC" id="fig|33050.5.peg.2938"/>
<keyword evidence="3 16" id="KW-1003">Cell membrane</keyword>
<dbReference type="GO" id="GO:0000287">
    <property type="term" value="F:magnesium ion binding"/>
    <property type="evidence" value="ECO:0007669"/>
    <property type="project" value="UniProtKB-UniRule"/>
</dbReference>
<evidence type="ECO:0000256" key="2">
    <source>
        <dbReference type="ARBA" id="ARBA00022448"/>
    </source>
</evidence>
<dbReference type="GO" id="GO:0008556">
    <property type="term" value="F:P-type potassium transmembrane transporter activity"/>
    <property type="evidence" value="ECO:0007669"/>
    <property type="project" value="UniProtKB-UniRule"/>
</dbReference>
<evidence type="ECO:0000256" key="3">
    <source>
        <dbReference type="ARBA" id="ARBA00022475"/>
    </source>
</evidence>
<dbReference type="InterPro" id="IPR023298">
    <property type="entry name" value="ATPase_P-typ_TM_dom_sf"/>
</dbReference>
<feature type="binding site" evidence="16">
    <location>
        <position position="513"/>
    </location>
    <ligand>
        <name>Mg(2+)</name>
        <dbReference type="ChEBI" id="CHEBI:18420"/>
    </ligand>
</feature>
<dbReference type="Pfam" id="PF00122">
    <property type="entry name" value="E1-E2_ATPase"/>
    <property type="match status" value="1"/>
</dbReference>
<keyword evidence="18" id="KW-0378">Hydrolase</keyword>
<dbReference type="InterPro" id="IPR023214">
    <property type="entry name" value="HAD_sf"/>
</dbReference>
<dbReference type="GO" id="GO:0005524">
    <property type="term" value="F:ATP binding"/>
    <property type="evidence" value="ECO:0007669"/>
    <property type="project" value="UniProtKB-UniRule"/>
</dbReference>
<organism evidence="18 19">
    <name type="scientific">Sphingopyxis macrogoltabida</name>
    <name type="common">Sphingomonas macrogoltabidus</name>
    <dbReference type="NCBI Taxonomy" id="33050"/>
    <lineage>
        <taxon>Bacteria</taxon>
        <taxon>Pseudomonadati</taxon>
        <taxon>Pseudomonadota</taxon>
        <taxon>Alphaproteobacteria</taxon>
        <taxon>Sphingomonadales</taxon>
        <taxon>Sphingomonadaceae</taxon>
        <taxon>Sphingopyxis</taxon>
    </lineage>
</organism>
<dbReference type="NCBIfam" id="TIGR01497">
    <property type="entry name" value="kdpB"/>
    <property type="match status" value="1"/>
</dbReference>
<dbReference type="FunFam" id="2.70.150.10:FF:000010">
    <property type="entry name" value="Potassium-transporting ATPase ATP-binding subunit"/>
    <property type="match status" value="1"/>
</dbReference>
<keyword evidence="8 16" id="KW-0547">Nucleotide-binding</keyword>
<dbReference type="SUPFAM" id="SSF81665">
    <property type="entry name" value="Calcium ATPase, transmembrane domain M"/>
    <property type="match status" value="1"/>
</dbReference>
<comment type="similarity">
    <text evidence="16">Belongs to the cation transport ATPase (P-type) (TC 3.A.3) family. Type IA subfamily.</text>
</comment>
<feature type="active site" description="4-aspartylphosphate intermediate" evidence="16">
    <location>
        <position position="303"/>
    </location>
</feature>
<dbReference type="InterPro" id="IPR001757">
    <property type="entry name" value="P_typ_ATPase"/>
</dbReference>
<evidence type="ECO:0000256" key="5">
    <source>
        <dbReference type="ARBA" id="ARBA00022553"/>
    </source>
</evidence>
<evidence type="ECO:0000256" key="13">
    <source>
        <dbReference type="ARBA" id="ARBA00022989"/>
    </source>
</evidence>
<sequence>MARSQTKSLFTADLIVPAIGDAFRKLNPKELIRNPVMFTTAVVAALLTILLVVGQDGIAAGFKFQLVVWLWLTVLFGTFAEALAEGRGKAQAASLRAAKAELTAKRVKGDGKAWESLPASALRVGDEVLVETGDLIPSDGEVVAGVASVNEAAITGESAPVIREAGGDRSAVTAGTRVISDEIRVRVTVNPGQGFLDRMIALVEGAERQKTPNEIALTLLLVGLTIIFLIAVGTIPAFASYAGGSIPVAILAALLITLIPTTIAALLSAIGIAGMDRLVRFNVLAKSGRAVEAAGDVDVLLLDKTGTITVGDRQATDFRAVGGHSAAQLAEAALLASLADETPEGRSIVVLARESFGQAAEMPAGAEIIAFTAQTRISGIRIGDSVIQKGAVDSVLRANPGAGTTAAATELRRITDEIARAGGTPLAVAKDGELLGAIFLKDIVKAGIRERFGELRAMGIRTVMITGDNPLTAAAIAAEAGVDDFLAQATPEDKLELIRKEQAGGRLVAMCGDGTNDAPALAQADVGVAMNTGTQAAREAGNMVDLDSDPTKLIEVVGLGKQLLMTRGALTTFSVANDVAKYFAIIPAMFVALYPGLGVLNIMGLTSPESAILSAIIFNALIIPLLVPLALRGVTYRPMGAGPLLARNLAVYGLGGLVAPFVGIKLIDLAVGGLGLA</sequence>
<comment type="subunit">
    <text evidence="16">The system is composed of three essential subunits: KdpA, KdpB and KdpC.</text>
</comment>
<feature type="binding site" evidence="16">
    <location>
        <position position="344"/>
    </location>
    <ligand>
        <name>ATP</name>
        <dbReference type="ChEBI" id="CHEBI:30616"/>
    </ligand>
</feature>
<name>A0A0N9UNP1_SPHMC</name>
<feature type="transmembrane region" description="Helical" evidence="16">
    <location>
        <begin position="215"/>
        <end position="239"/>
    </location>
</feature>
<dbReference type="PROSITE" id="PS00154">
    <property type="entry name" value="ATPASE_E1_E2"/>
    <property type="match status" value="1"/>
</dbReference>
<dbReference type="InterPro" id="IPR018303">
    <property type="entry name" value="ATPase_P-typ_P_site"/>
</dbReference>
<feature type="transmembrane region" description="Helical" evidence="16">
    <location>
        <begin position="34"/>
        <end position="54"/>
    </location>
</feature>
<feature type="domain" description="P-type ATPase A" evidence="17">
    <location>
        <begin position="103"/>
        <end position="204"/>
    </location>
</feature>